<gene>
    <name evidence="1" type="ORF">H9789_01260</name>
</gene>
<accession>A0A9E2P0G7</accession>
<reference evidence="1" key="2">
    <citation type="submission" date="2021-04" db="EMBL/GenBank/DDBJ databases">
        <authorList>
            <person name="Gilroy R."/>
        </authorList>
    </citation>
    <scope>NUCLEOTIDE SEQUENCE</scope>
    <source>
        <strain evidence="1">G3-2149</strain>
    </source>
</reference>
<name>A0A9E2P0G7_9BACT</name>
<comment type="caution">
    <text evidence="1">The sequence shown here is derived from an EMBL/GenBank/DDBJ whole genome shotgun (WGS) entry which is preliminary data.</text>
</comment>
<evidence type="ECO:0000313" key="1">
    <source>
        <dbReference type="EMBL" id="MBU3852457.1"/>
    </source>
</evidence>
<protein>
    <submittedName>
        <fullName evidence="1">Uncharacterized protein</fullName>
    </submittedName>
</protein>
<organism evidence="1 2">
    <name type="scientific">Candidatus Paraprevotella stercoravium</name>
    <dbReference type="NCBI Taxonomy" id="2838725"/>
    <lineage>
        <taxon>Bacteria</taxon>
        <taxon>Pseudomonadati</taxon>
        <taxon>Bacteroidota</taxon>
        <taxon>Bacteroidia</taxon>
        <taxon>Bacteroidales</taxon>
        <taxon>Prevotellaceae</taxon>
        <taxon>Paraprevotella</taxon>
    </lineage>
</organism>
<dbReference type="Proteomes" id="UP000823865">
    <property type="component" value="Unassembled WGS sequence"/>
</dbReference>
<evidence type="ECO:0000313" key="2">
    <source>
        <dbReference type="Proteomes" id="UP000823865"/>
    </source>
</evidence>
<reference evidence="1" key="1">
    <citation type="journal article" date="2021" name="PeerJ">
        <title>Extensive microbial diversity within the chicken gut microbiome revealed by metagenomics and culture.</title>
        <authorList>
            <person name="Gilroy R."/>
            <person name="Ravi A."/>
            <person name="Getino M."/>
            <person name="Pursley I."/>
            <person name="Horton D.L."/>
            <person name="Alikhan N.F."/>
            <person name="Baker D."/>
            <person name="Gharbi K."/>
            <person name="Hall N."/>
            <person name="Watson M."/>
            <person name="Adriaenssens E.M."/>
            <person name="Foster-Nyarko E."/>
            <person name="Jarju S."/>
            <person name="Secka A."/>
            <person name="Antonio M."/>
            <person name="Oren A."/>
            <person name="Chaudhuri R.R."/>
            <person name="La Ragione R."/>
            <person name="Hildebrand F."/>
            <person name="Pallen M.J."/>
        </authorList>
    </citation>
    <scope>NUCLEOTIDE SEQUENCE</scope>
    <source>
        <strain evidence="1">G3-2149</strain>
    </source>
</reference>
<sequence length="69" mass="8098">MDIGGNFKRLHLEISSFAYMLRGKSTKKNSIAVKLLTYGFHDGRKKDNNQHRWEYTLLFSRDYAETGNQ</sequence>
<dbReference type="AlphaFoldDB" id="A0A9E2P0G7"/>
<proteinExistence type="predicted"/>
<dbReference type="EMBL" id="JAHLFU010000023">
    <property type="protein sequence ID" value="MBU3852457.1"/>
    <property type="molecule type" value="Genomic_DNA"/>
</dbReference>